<organism evidence="1 2">
    <name type="scientific">Trichothecium roseum</name>
    <dbReference type="NCBI Taxonomy" id="47278"/>
    <lineage>
        <taxon>Eukaryota</taxon>
        <taxon>Fungi</taxon>
        <taxon>Dikarya</taxon>
        <taxon>Ascomycota</taxon>
        <taxon>Pezizomycotina</taxon>
        <taxon>Sordariomycetes</taxon>
        <taxon>Hypocreomycetidae</taxon>
        <taxon>Hypocreales</taxon>
        <taxon>Hypocreales incertae sedis</taxon>
        <taxon>Trichothecium</taxon>
    </lineage>
</organism>
<gene>
    <name evidence="1" type="ORF">N3K66_003062</name>
</gene>
<name>A0ACC0V4C9_9HYPO</name>
<sequence length="297" mass="31804">MSRGGRGGGRGGRGGGAGGRPQLPWDTGDEPDGKPSELFPPYAVPVPHALSETEKSSVNHFLLLRHQLHASPLYTSKRTFENNPLTTPWRGSSGGAGARSDDLARQQAANEALYGARSRAAQQDPFTAVPLYSQRFVKEERALPDWSRRPVCRELFPRELLEVVEPEAVRGKRRKLELSRVSALPSAEEAFGLNVDYGEDGVNGGTGDGDGDGNHHDGNEAGRKNLLDRLAAMGDGDGDGAADKGEDEEGAAGEEAEEDLEYDDSDAGDYDAENYFDNGDEYGDDYDGGGDDGEGTF</sequence>
<accession>A0ACC0V4C9</accession>
<reference evidence="1" key="1">
    <citation type="submission" date="2022-10" db="EMBL/GenBank/DDBJ databases">
        <title>Complete Genome of Trichothecium roseum strain YXFP-22015, a Plant Pathogen Isolated from Citrus.</title>
        <authorList>
            <person name="Wang Y."/>
            <person name="Zhu L."/>
        </authorList>
    </citation>
    <scope>NUCLEOTIDE SEQUENCE</scope>
    <source>
        <strain evidence="1">YXFP-22015</strain>
    </source>
</reference>
<comment type="caution">
    <text evidence="1">The sequence shown here is derived from an EMBL/GenBank/DDBJ whole genome shotgun (WGS) entry which is preliminary data.</text>
</comment>
<protein>
    <submittedName>
        <fullName evidence="1">Uncharacterized protein</fullName>
    </submittedName>
</protein>
<dbReference type="EMBL" id="CM047942">
    <property type="protein sequence ID" value="KAI9901245.1"/>
    <property type="molecule type" value="Genomic_DNA"/>
</dbReference>
<dbReference type="Proteomes" id="UP001163324">
    <property type="component" value="Chromosome 3"/>
</dbReference>
<proteinExistence type="predicted"/>
<evidence type="ECO:0000313" key="1">
    <source>
        <dbReference type="EMBL" id="KAI9901245.1"/>
    </source>
</evidence>
<keyword evidence="2" id="KW-1185">Reference proteome</keyword>
<evidence type="ECO:0000313" key="2">
    <source>
        <dbReference type="Proteomes" id="UP001163324"/>
    </source>
</evidence>